<evidence type="ECO:0000256" key="5">
    <source>
        <dbReference type="SAM" id="MobiDB-lite"/>
    </source>
</evidence>
<protein>
    <submittedName>
        <fullName evidence="7">Little finger domain-containing protein</fullName>
    </submittedName>
</protein>
<dbReference type="EMBL" id="LRBP01000001">
    <property type="protein sequence ID" value="OII75429.1"/>
    <property type="molecule type" value="Genomic_DNA"/>
</dbReference>
<dbReference type="InterPro" id="IPR036443">
    <property type="entry name" value="Znf_RanBP2_sf"/>
</dbReference>
<evidence type="ECO:0000256" key="1">
    <source>
        <dbReference type="ARBA" id="ARBA00022723"/>
    </source>
</evidence>
<dbReference type="AlphaFoldDB" id="A0A1J4MRA5"/>
<feature type="compositionally biased region" description="Low complexity" evidence="5">
    <location>
        <begin position="266"/>
        <end position="313"/>
    </location>
</feature>
<dbReference type="SMART" id="SM00547">
    <property type="entry name" value="ZnF_RBZ"/>
    <property type="match status" value="1"/>
</dbReference>
<keyword evidence="1" id="KW-0479">Metal-binding</keyword>
<evidence type="ECO:0000259" key="6">
    <source>
        <dbReference type="PROSITE" id="PS50199"/>
    </source>
</evidence>
<feature type="region of interest" description="Disordered" evidence="5">
    <location>
        <begin position="584"/>
        <end position="604"/>
    </location>
</feature>
<dbReference type="PROSITE" id="PS01358">
    <property type="entry name" value="ZF_RANBP2_1"/>
    <property type="match status" value="1"/>
</dbReference>
<feature type="compositionally biased region" description="Low complexity" evidence="5">
    <location>
        <begin position="421"/>
        <end position="437"/>
    </location>
</feature>
<dbReference type="InterPro" id="IPR001876">
    <property type="entry name" value="Znf_RanBP2"/>
</dbReference>
<evidence type="ECO:0000256" key="3">
    <source>
        <dbReference type="ARBA" id="ARBA00022833"/>
    </source>
</evidence>
<feature type="region of interest" description="Disordered" evidence="5">
    <location>
        <begin position="417"/>
        <end position="450"/>
    </location>
</feature>
<comment type="caution">
    <text evidence="7">The sequence shown here is derived from an EMBL/GenBank/DDBJ whole genome shotgun (WGS) entry which is preliminary data.</text>
</comment>
<keyword evidence="2 4" id="KW-0863">Zinc-finger</keyword>
<proteinExistence type="predicted"/>
<dbReference type="SUPFAM" id="SSF90209">
    <property type="entry name" value="Ran binding protein zinc finger-like"/>
    <property type="match status" value="1"/>
</dbReference>
<feature type="compositionally biased region" description="Low complexity" evidence="5">
    <location>
        <begin position="29"/>
        <end position="52"/>
    </location>
</feature>
<dbReference type="GeneID" id="39978741"/>
<dbReference type="GO" id="GO:0008270">
    <property type="term" value="F:zinc ion binding"/>
    <property type="evidence" value="ECO:0007669"/>
    <property type="project" value="UniProtKB-KW"/>
</dbReference>
<feature type="region of interest" description="Disordered" evidence="5">
    <location>
        <begin position="673"/>
        <end position="692"/>
    </location>
</feature>
<feature type="region of interest" description="Disordered" evidence="5">
    <location>
        <begin position="266"/>
        <end position="325"/>
    </location>
</feature>
<evidence type="ECO:0000313" key="7">
    <source>
        <dbReference type="EMBL" id="OII75429.1"/>
    </source>
</evidence>
<dbReference type="VEuPathDB" id="CryptoDB:cubi_01950"/>
<evidence type="ECO:0000256" key="4">
    <source>
        <dbReference type="PROSITE-ProRule" id="PRU00322"/>
    </source>
</evidence>
<name>A0A1J4MRA5_9CRYT</name>
<keyword evidence="8" id="KW-1185">Reference proteome</keyword>
<feature type="compositionally biased region" description="Low complexity" evidence="5">
    <location>
        <begin position="673"/>
        <end position="690"/>
    </location>
</feature>
<dbReference type="OrthoDB" id="1878647at2759"/>
<keyword evidence="3" id="KW-0862">Zinc</keyword>
<dbReference type="Gene3D" id="4.10.1060.10">
    <property type="entry name" value="Zinc finger, RanBP2-type"/>
    <property type="match status" value="1"/>
</dbReference>
<feature type="region of interest" description="Disordered" evidence="5">
    <location>
        <begin position="1"/>
        <end position="52"/>
    </location>
</feature>
<organism evidence="7 8">
    <name type="scientific">Cryptosporidium ubiquitum</name>
    <dbReference type="NCBI Taxonomy" id="857276"/>
    <lineage>
        <taxon>Eukaryota</taxon>
        <taxon>Sar</taxon>
        <taxon>Alveolata</taxon>
        <taxon>Apicomplexa</taxon>
        <taxon>Conoidasida</taxon>
        <taxon>Coccidia</taxon>
        <taxon>Eucoccidiorida</taxon>
        <taxon>Eimeriorina</taxon>
        <taxon>Cryptosporidiidae</taxon>
        <taxon>Cryptosporidium</taxon>
    </lineage>
</organism>
<feature type="compositionally biased region" description="Low complexity" evidence="5">
    <location>
        <begin position="584"/>
        <end position="593"/>
    </location>
</feature>
<dbReference type="RefSeq" id="XP_028876436.1">
    <property type="nucleotide sequence ID" value="XM_029018962.1"/>
</dbReference>
<reference evidence="7 8" key="1">
    <citation type="submission" date="2016-10" db="EMBL/GenBank/DDBJ databases">
        <title>Reductive evolution of mitochondrial metabolism and differential evolution of invasion-related proteins in Cryptosporidium.</title>
        <authorList>
            <person name="Liu S."/>
            <person name="Roellig D.M."/>
            <person name="Guo Y."/>
            <person name="Li N."/>
            <person name="Frace M.A."/>
            <person name="Tang K."/>
            <person name="Zhang L."/>
            <person name="Feng Y."/>
            <person name="Xiao L."/>
        </authorList>
    </citation>
    <scope>NUCLEOTIDE SEQUENCE [LARGE SCALE GENOMIC DNA]</scope>
    <source>
        <strain evidence="7">39726</strain>
    </source>
</reference>
<accession>A0A1J4MRA5</accession>
<gene>
    <name evidence="7" type="ORF">cubi_01950</name>
</gene>
<feature type="domain" description="RanBP2-type" evidence="6">
    <location>
        <begin position="524"/>
        <end position="553"/>
    </location>
</feature>
<dbReference type="Proteomes" id="UP000186176">
    <property type="component" value="Unassembled WGS sequence"/>
</dbReference>
<dbReference type="PROSITE" id="PS50199">
    <property type="entry name" value="ZF_RANBP2_2"/>
    <property type="match status" value="1"/>
</dbReference>
<feature type="compositionally biased region" description="Polar residues" evidence="5">
    <location>
        <begin position="314"/>
        <end position="325"/>
    </location>
</feature>
<evidence type="ECO:0000313" key="8">
    <source>
        <dbReference type="Proteomes" id="UP000186176"/>
    </source>
</evidence>
<sequence length="707" mass="73455">MNSKMFTTPRPRPQFANSSTLGLDFDQKPISSISSSTTTTPSTSASKSISTPNITSIIDGTSTFVADQNYFDEISSMIDNSHLDTPQTCRLGSAPHLLRIPKQGIGSAGCGSIHSVVSQTNCPIDNSSKILLAKEQHSGVKEHQISGAHSTGTVGGAAMMNIFSSPRSFACTLSSTRSTSAPYTPTVVDECSPPCSLPAPPGSDPFTISGFGPESRSTDPMSGDFSAPLLNYLNDGLNSNSWGGFLPYSKITDYCFENSPDSNILNSNSNSNSSSGCGSNNNNSGSNVNNSSNNGNININSHAHNHNSNHGGSATTSTPSSVIGGNINTSKWGGSVLSKPNCVATPGSGNKTASSSSPPALLLSPSSLSSKANELLDSILMGIIKENGHAGNVFEQASQLINSTAVLLTTRFNKELPSLQPLSNNNPVAPSNSPNTSTGGGNWSPTTLGVGGPNFAAPTMLAHPDEFKNPSSFLKIYGDPLCGKQPSNGNPNPPSLGNMGAQPHDYPAGNVGAGFPNVNPMKGQNGNWACCKCSNVNFPRRFRCFKCGEYRDEVGDKIVAEYAKHVYLHHLKAYRSFNNGNTSVNSGSGSNSGPQSALSLGSGRTGVSMSIPSSFNESLQPVFIQRSNSNNGFIATTPPSNMNYIDSNGANNGSKQQCNSICADGINNNSSSSTCSTSPSTSVSPVGSGSMACQTTKKSSKILTVGL</sequence>
<evidence type="ECO:0000256" key="2">
    <source>
        <dbReference type="ARBA" id="ARBA00022771"/>
    </source>
</evidence>
<feature type="region of interest" description="Disordered" evidence="5">
    <location>
        <begin position="202"/>
        <end position="222"/>
    </location>
</feature>